<dbReference type="EMBL" id="JARJLG010000006">
    <property type="protein sequence ID" value="KAJ7780072.1"/>
    <property type="molecule type" value="Genomic_DNA"/>
</dbReference>
<proteinExistence type="predicted"/>
<reference evidence="3" key="1">
    <citation type="submission" date="2023-03" db="EMBL/GenBank/DDBJ databases">
        <title>Massive genome expansion in bonnet fungi (Mycena s.s.) driven by repeated elements and novel gene families across ecological guilds.</title>
        <authorList>
            <consortium name="Lawrence Berkeley National Laboratory"/>
            <person name="Harder C.B."/>
            <person name="Miyauchi S."/>
            <person name="Viragh M."/>
            <person name="Kuo A."/>
            <person name="Thoen E."/>
            <person name="Andreopoulos B."/>
            <person name="Lu D."/>
            <person name="Skrede I."/>
            <person name="Drula E."/>
            <person name="Henrissat B."/>
            <person name="Morin E."/>
            <person name="Kohler A."/>
            <person name="Barry K."/>
            <person name="LaButti K."/>
            <person name="Morin E."/>
            <person name="Salamov A."/>
            <person name="Lipzen A."/>
            <person name="Mereny Z."/>
            <person name="Hegedus B."/>
            <person name="Baldrian P."/>
            <person name="Stursova M."/>
            <person name="Weitz H."/>
            <person name="Taylor A."/>
            <person name="Grigoriev I.V."/>
            <person name="Nagy L.G."/>
            <person name="Martin F."/>
            <person name="Kauserud H."/>
        </authorList>
    </citation>
    <scope>NUCLEOTIDE SEQUENCE</scope>
    <source>
        <strain evidence="3">CBHHK188m</strain>
    </source>
</reference>
<evidence type="ECO:0000313" key="4">
    <source>
        <dbReference type="Proteomes" id="UP001215280"/>
    </source>
</evidence>
<dbReference type="PANTHER" id="PTHR43591:SF105">
    <property type="entry name" value="METHYLTRANSFERASE DOMAIN-CONTAINING PROTEIN-RELATED"/>
    <property type="match status" value="1"/>
</dbReference>
<dbReference type="InterPro" id="IPR041698">
    <property type="entry name" value="Methyltransf_25"/>
</dbReference>
<protein>
    <recommendedName>
        <fullName evidence="2">Methyltransferase domain-containing protein</fullName>
    </recommendedName>
</protein>
<feature type="compositionally biased region" description="Low complexity" evidence="1">
    <location>
        <begin position="298"/>
        <end position="315"/>
    </location>
</feature>
<dbReference type="GO" id="GO:0008168">
    <property type="term" value="F:methyltransferase activity"/>
    <property type="evidence" value="ECO:0007669"/>
    <property type="project" value="TreeGrafter"/>
</dbReference>
<sequence length="630" mass="69302">MGIHRKKIVVSDASAAAAAGSPSSVEQAAPTSPSEDEPRGTLTPEPRSSYEDLDRQPAPSHVVTKIGNYPLDAYDATLIESDRQTWELLRKLNATNTPSFHNYGNRPPHYVLDLGCGAGHWILDAAAAWRSSGTQIIGFDMVDTTKGLWPVAQRQGVANNIKFVRGNFVKQPLPFPDGYFQLVRMANLALCVPHEKWEFVLQEAWRVLDVGGRLEFIDDHVFFPYGKPALLDQPPSPTAPHLDMTIPSTVFSRMSLADVVNPGSRDDTDSEIYNLYEVEEEGEHSDTDTVASGRRYETPTPHGRPSSSTSSLSGSPPDPEVWHEQAAAARELESLFEHMVNVKFGIHLRPSEFIFDMMLRVFGGAKEITTMHLTLAPPDSSTAQGPDSQGRPASIGGRPRGRVELPGQSPSTPESDTLGHCPGLILWPSAFIPMPLPELETHASKHLRVLLSCKSALVDYAAEIADQDQGETQGEVAMEAIWEYQNFLRERFNPPPDDPTRAMSDSDDANSIHNSIFSVSSVGSEALDAMREYQNELNSHFEWTSDGGQSRWQIPNTTPRVSVIESAPPAASTPPRPRKSRSRGSRGRDRSSSVVSSVAPPYSRIELTHVRTFYVYEAVKLGEGRFGGTR</sequence>
<evidence type="ECO:0000313" key="3">
    <source>
        <dbReference type="EMBL" id="KAJ7780072.1"/>
    </source>
</evidence>
<feature type="compositionally biased region" description="Low complexity" evidence="1">
    <location>
        <begin position="11"/>
        <end position="24"/>
    </location>
</feature>
<organism evidence="3 4">
    <name type="scientific">Mycena maculata</name>
    <dbReference type="NCBI Taxonomy" id="230809"/>
    <lineage>
        <taxon>Eukaryota</taxon>
        <taxon>Fungi</taxon>
        <taxon>Dikarya</taxon>
        <taxon>Basidiomycota</taxon>
        <taxon>Agaricomycotina</taxon>
        <taxon>Agaricomycetes</taxon>
        <taxon>Agaricomycetidae</taxon>
        <taxon>Agaricales</taxon>
        <taxon>Marasmiineae</taxon>
        <taxon>Mycenaceae</taxon>
        <taxon>Mycena</taxon>
    </lineage>
</organism>
<feature type="domain" description="Methyltransferase" evidence="2">
    <location>
        <begin position="111"/>
        <end position="212"/>
    </location>
</feature>
<dbReference type="AlphaFoldDB" id="A0AAD7K7Z8"/>
<dbReference type="Pfam" id="PF13649">
    <property type="entry name" value="Methyltransf_25"/>
    <property type="match status" value="1"/>
</dbReference>
<dbReference type="SUPFAM" id="SSF53335">
    <property type="entry name" value="S-adenosyl-L-methionine-dependent methyltransferases"/>
    <property type="match status" value="1"/>
</dbReference>
<dbReference type="Proteomes" id="UP001215280">
    <property type="component" value="Unassembled WGS sequence"/>
</dbReference>
<feature type="compositionally biased region" description="Basic residues" evidence="1">
    <location>
        <begin position="576"/>
        <end position="585"/>
    </location>
</feature>
<evidence type="ECO:0000259" key="2">
    <source>
        <dbReference type="Pfam" id="PF13649"/>
    </source>
</evidence>
<feature type="region of interest" description="Disordered" evidence="1">
    <location>
        <begin position="560"/>
        <end position="598"/>
    </location>
</feature>
<keyword evidence="4" id="KW-1185">Reference proteome</keyword>
<evidence type="ECO:0000256" key="1">
    <source>
        <dbReference type="SAM" id="MobiDB-lite"/>
    </source>
</evidence>
<dbReference type="CDD" id="cd02440">
    <property type="entry name" value="AdoMet_MTases"/>
    <property type="match status" value="1"/>
</dbReference>
<feature type="region of interest" description="Disordered" evidence="1">
    <location>
        <begin position="11"/>
        <end position="59"/>
    </location>
</feature>
<dbReference type="PANTHER" id="PTHR43591">
    <property type="entry name" value="METHYLTRANSFERASE"/>
    <property type="match status" value="1"/>
</dbReference>
<dbReference type="InterPro" id="IPR029063">
    <property type="entry name" value="SAM-dependent_MTases_sf"/>
</dbReference>
<feature type="region of interest" description="Disordered" evidence="1">
    <location>
        <begin position="376"/>
        <end position="419"/>
    </location>
</feature>
<comment type="caution">
    <text evidence="3">The sequence shown here is derived from an EMBL/GenBank/DDBJ whole genome shotgun (WGS) entry which is preliminary data.</text>
</comment>
<accession>A0AAD7K7Z8</accession>
<feature type="region of interest" description="Disordered" evidence="1">
    <location>
        <begin position="276"/>
        <end position="321"/>
    </location>
</feature>
<dbReference type="Gene3D" id="3.40.50.150">
    <property type="entry name" value="Vaccinia Virus protein VP39"/>
    <property type="match status" value="1"/>
</dbReference>
<gene>
    <name evidence="3" type="ORF">DFH07DRAFT_875684</name>
</gene>
<name>A0AAD7K7Z8_9AGAR</name>